<organism evidence="2 3">
    <name type="scientific">Cohnella abietis</name>
    <dbReference type="NCBI Taxonomy" id="2507935"/>
    <lineage>
        <taxon>Bacteria</taxon>
        <taxon>Bacillati</taxon>
        <taxon>Bacillota</taxon>
        <taxon>Bacilli</taxon>
        <taxon>Bacillales</taxon>
        <taxon>Paenibacillaceae</taxon>
        <taxon>Cohnella</taxon>
    </lineage>
</organism>
<name>A0A3T1D0D3_9BACL</name>
<dbReference type="OrthoDB" id="9795247at2"/>
<evidence type="ECO:0000313" key="2">
    <source>
        <dbReference type="EMBL" id="BBI31563.1"/>
    </source>
</evidence>
<dbReference type="SUPFAM" id="SSF53067">
    <property type="entry name" value="Actin-like ATPase domain"/>
    <property type="match status" value="1"/>
</dbReference>
<protein>
    <submittedName>
        <fullName evidence="2">N-acylmannosamine kinase</fullName>
    </submittedName>
</protein>
<dbReference type="PANTHER" id="PTHR18964:SF149">
    <property type="entry name" value="BIFUNCTIONAL UDP-N-ACETYLGLUCOSAMINE 2-EPIMERASE_N-ACETYLMANNOSAMINE KINASE"/>
    <property type="match status" value="1"/>
</dbReference>
<gene>
    <name evidence="2" type="ORF">KCTCHS21_09620</name>
</gene>
<evidence type="ECO:0000313" key="3">
    <source>
        <dbReference type="Proteomes" id="UP000289856"/>
    </source>
</evidence>
<keyword evidence="2" id="KW-0418">Kinase</keyword>
<keyword evidence="2" id="KW-0808">Transferase</keyword>
<dbReference type="PANTHER" id="PTHR18964">
    <property type="entry name" value="ROK (REPRESSOR, ORF, KINASE) FAMILY"/>
    <property type="match status" value="1"/>
</dbReference>
<sequence>MITYAGMDIGGTKCAVTIGRSSENRIEVIDKVHFPTSPTPEETIQRVIDELTLLFLKYPEDRQRLEAIGISCGGPLDSQNGLILSPPNLPHWDKVDIIDPIKRHFNVPVGLQNDANACALAEWQWGAGQGTRNMIFLTFGTGMGAGLILDGRLYSGTNDNAGEVGHIRLEKEGPVGYNKVGSFEGFCSGGGIARAAQALVRARIVSGGELPSFYPSSESIDKISTRDVAEAAQRGDPAALGIFHDVGRHLGRGIAILIDIINPQKLIIGSIFGRQRQLIEPYMMEELHREALPNSLAVCDIVPAGLGEEVGDYAALSVARALHIRQASNLKSIQSEGSN</sequence>
<dbReference type="KEGG" id="cohn:KCTCHS21_09620"/>
<dbReference type="EMBL" id="AP019400">
    <property type="protein sequence ID" value="BBI31563.1"/>
    <property type="molecule type" value="Genomic_DNA"/>
</dbReference>
<accession>A0A3T1D0D3</accession>
<dbReference type="Pfam" id="PF00480">
    <property type="entry name" value="ROK"/>
    <property type="match status" value="1"/>
</dbReference>
<dbReference type="InterPro" id="IPR000600">
    <property type="entry name" value="ROK"/>
</dbReference>
<comment type="similarity">
    <text evidence="1">Belongs to the ROK (NagC/XylR) family.</text>
</comment>
<proteinExistence type="inferred from homology"/>
<dbReference type="GO" id="GO:0016301">
    <property type="term" value="F:kinase activity"/>
    <property type="evidence" value="ECO:0007669"/>
    <property type="project" value="UniProtKB-KW"/>
</dbReference>
<dbReference type="RefSeq" id="WP_130605458.1">
    <property type="nucleotide sequence ID" value="NZ_AP019400.1"/>
</dbReference>
<reference evidence="2 3" key="1">
    <citation type="submission" date="2019-01" db="EMBL/GenBank/DDBJ databases">
        <title>Complete genome sequence of Cohnella hallensis HS21 isolated from Korean fir (Abies koreana) rhizospheric soil.</title>
        <authorList>
            <person name="Jiang L."/>
            <person name="Kang S.W."/>
            <person name="Kim S."/>
            <person name="Jung J."/>
            <person name="Kim C.Y."/>
            <person name="Kim D.H."/>
            <person name="Kim S.W."/>
            <person name="Lee J."/>
        </authorList>
    </citation>
    <scope>NUCLEOTIDE SEQUENCE [LARGE SCALE GENOMIC DNA]</scope>
    <source>
        <strain evidence="2 3">HS21</strain>
    </source>
</reference>
<dbReference type="InterPro" id="IPR043129">
    <property type="entry name" value="ATPase_NBD"/>
</dbReference>
<dbReference type="CDD" id="cd23763">
    <property type="entry name" value="ASKHA_ATPase_ROK"/>
    <property type="match status" value="1"/>
</dbReference>
<dbReference type="AlphaFoldDB" id="A0A3T1D0D3"/>
<dbReference type="Proteomes" id="UP000289856">
    <property type="component" value="Chromosome"/>
</dbReference>
<keyword evidence="3" id="KW-1185">Reference proteome</keyword>
<evidence type="ECO:0000256" key="1">
    <source>
        <dbReference type="ARBA" id="ARBA00006479"/>
    </source>
</evidence>
<dbReference type="Gene3D" id="3.30.420.40">
    <property type="match status" value="2"/>
</dbReference>